<gene>
    <name evidence="4" type="primary">ABSGL_04921.1 scaffold 6065</name>
</gene>
<dbReference type="STRING" id="4829.A0A163J3L4"/>
<dbReference type="InterPro" id="IPR059018">
    <property type="entry name" value="HEAT_URB1"/>
</dbReference>
<feature type="domain" description="URB1 central HEAT repeat" evidence="3">
    <location>
        <begin position="621"/>
        <end position="740"/>
    </location>
</feature>
<dbReference type="GO" id="GO:0000466">
    <property type="term" value="P:maturation of 5.8S rRNA from tricistronic rRNA transcript (SSU-rRNA, 5.8S rRNA, LSU-rRNA)"/>
    <property type="evidence" value="ECO:0007669"/>
    <property type="project" value="TreeGrafter"/>
</dbReference>
<dbReference type="EMBL" id="LT552609">
    <property type="protein sequence ID" value="SAL99320.1"/>
    <property type="molecule type" value="Genomic_DNA"/>
</dbReference>
<dbReference type="PANTHER" id="PTHR13500:SF0">
    <property type="entry name" value="NUCLEOLAR PRE-RIBOSOMAL-ASSOCIATED PROTEIN 1"/>
    <property type="match status" value="1"/>
</dbReference>
<dbReference type="Pfam" id="PF11707">
    <property type="entry name" value="Npa1"/>
    <property type="match status" value="1"/>
</dbReference>
<proteinExistence type="predicted"/>
<dbReference type="OrthoDB" id="72892at2759"/>
<evidence type="ECO:0000313" key="5">
    <source>
        <dbReference type="Proteomes" id="UP000078561"/>
    </source>
</evidence>
<dbReference type="Proteomes" id="UP000078561">
    <property type="component" value="Unassembled WGS sequence"/>
</dbReference>
<sequence length="1566" mass="174396">MKSKDHSTKDQPKDLAFYSNVKDVADAIKIKELGALAKGLQVLRSQLIDAVMVRVDPTDKNTRPLVEYVQSCSDCSPIIDLWDYQTSTNIQSLECLVPDIVSLFIRLCNTPILRAFGLQLVQLVMQRHMKSLYRGVASSRIPQCQSAFRVLIAMASFNQTTARDLFQSFNFQAEGFSRACRYRQLKKGNNPNRYLFDLRTLYVQFVMAFIIHGDSDIKKQVLGVKGLVNGVYTHIDEDAYQLIEETLNATYEHLISDHRVPRSTKLALFTPYILEKIGKIYGRQEPELISATDTGTPADLAHHFLLSICTVPGIGVCFKDSGWYPPTYDNNTVATDSDKPDQVQNKCLAKFMLSLKPSDDLRQQELLLKILHVCPELVQTYWKSTALTLEVRLSSKWLGNATFLQKVIKLSVPSFYFGNTQLYPASPPNAMTILDNILPSVFNRSVSSKGLQHSSALVRFTTSNILAAVFQKFSNVSRQLQHVVSVLKEVEEQDDENTSTSTATPAPLLPSAQWQVCLDSIREELRRRLPEIQTIIKLHSEVFGKIETTSDDNSDDISEQMAQRDILQVSVFRLLRYYQECVPLTFMESHVDPSNLIPVDILSVSPSILVHLLELLLNLSDFRWGNKSAGKSVSHITTLLTLYLRTPYKHIRDLTARLVNQTLSDSFMFKHDPEEVDLWLQALPQNYLSRSSGTSITMSTEQDSVLAFLDDCFARFGKAQYRYTDQLVDLVNNTAAQQNKSHSHQIYKSLSGATSGSSSTGDSSNMMVNYEHPFSPLLLVLLERLRFNKTDKRPMIRFMSRLFLSLNTKQKLPHYLDSLTTNLKEASTTADEMDMDLDNGSASNDWKTAHWTTQNTLKQIKTCLTQRFSDGVTGVNWDQGQNDSQFIDLVSNTTTDDVYKSQNKFVDLLETLPVFKLAHNWEVTANYCANVLEISSFGPLVDYLCERHPSAANLFDYPDLQSNNTSLVEDDSVLSKLLESLPFHMIFYNAWSHSGDLTLAQRLLKQNMDSMAKYPLSCALSLTLQKLALVIIDNGDGADTDPSAIDFCFGLIQHGLHIINNSVLGEQDKADLKHLVFDHPVISHFTGALATLVHLLCSTSTYSSPLDSNSIHLCTKYLDVFGDGSKANDLLDALINVDFDALHAYCTSNDQDSFYGETIKLLISLINNVKQKAAVGKSKSDHTAIPSKVFAIIARMWSSSTSGLLDTDVLSLLEFKGSPHFVNDDYRQSQRLLLNVCGELVVKHNLSGDLGCTVNMADLEESCKEKAVPVSSLVMDSLSSTTSLPMTVSLVSLVHLGYRLAVNESSSADDAHTYLQTAMDHIIKQLTSNADATIVSDHAVSDDVYDALVRLVNEVDGFVWTRLDSESVRDYVLTTLLDNISTPAAIQFTTALVRQVYGKHTRMEPLETYVRRILDHALYPTLTAPKPIDALFKANESTPHNDENGADLQDEQRSAIIELLGTLNDIQPMILANHHGLLDALLTSYGATTLPSDRRILGMLLSSERYGEQTILPKLLMWGPGSDKASSLSTAKQQQGVTGSGGGVASHAYKVSTIQPAGSSTISCIG</sequence>
<dbReference type="InParanoid" id="A0A163J3L4"/>
<feature type="region of interest" description="Disordered" evidence="1">
    <location>
        <begin position="741"/>
        <end position="764"/>
    </location>
</feature>
<dbReference type="InterPro" id="IPR039844">
    <property type="entry name" value="URB1"/>
</dbReference>
<dbReference type="Pfam" id="PF26140">
    <property type="entry name" value="HEAT_URB1"/>
    <property type="match status" value="1"/>
</dbReference>
<protein>
    <submittedName>
        <fullName evidence="4">Uncharacterized protein</fullName>
    </submittedName>
</protein>
<evidence type="ECO:0000259" key="2">
    <source>
        <dbReference type="Pfam" id="PF11707"/>
    </source>
</evidence>
<evidence type="ECO:0000259" key="3">
    <source>
        <dbReference type="Pfam" id="PF26140"/>
    </source>
</evidence>
<evidence type="ECO:0000313" key="4">
    <source>
        <dbReference type="EMBL" id="SAL99320.1"/>
    </source>
</evidence>
<dbReference type="OMA" id="LADHECK"/>
<keyword evidence="5" id="KW-1185">Reference proteome</keyword>
<feature type="domain" description="URB1 N-terminal" evidence="2">
    <location>
        <begin position="75"/>
        <end position="400"/>
    </location>
</feature>
<feature type="compositionally biased region" description="Low complexity" evidence="1">
    <location>
        <begin position="749"/>
        <end position="764"/>
    </location>
</feature>
<dbReference type="PANTHER" id="PTHR13500">
    <property type="entry name" value="NUCLEOLAR PRERIBOSOMAL-ASSOCIATED PROTEIN 1"/>
    <property type="match status" value="1"/>
</dbReference>
<evidence type="ECO:0000256" key="1">
    <source>
        <dbReference type="SAM" id="MobiDB-lite"/>
    </source>
</evidence>
<dbReference type="InterPro" id="IPR021714">
    <property type="entry name" value="URB1_N"/>
</dbReference>
<name>A0A163J3L4_ABSGL</name>
<dbReference type="GO" id="GO:0000463">
    <property type="term" value="P:maturation of LSU-rRNA from tricistronic rRNA transcript (SSU-rRNA, 5.8S rRNA, LSU-rRNA)"/>
    <property type="evidence" value="ECO:0007669"/>
    <property type="project" value="TreeGrafter"/>
</dbReference>
<organism evidence="4">
    <name type="scientific">Absidia glauca</name>
    <name type="common">Pin mould</name>
    <dbReference type="NCBI Taxonomy" id="4829"/>
    <lineage>
        <taxon>Eukaryota</taxon>
        <taxon>Fungi</taxon>
        <taxon>Fungi incertae sedis</taxon>
        <taxon>Mucoromycota</taxon>
        <taxon>Mucoromycotina</taxon>
        <taxon>Mucoromycetes</taxon>
        <taxon>Mucorales</taxon>
        <taxon>Cunninghamellaceae</taxon>
        <taxon>Absidia</taxon>
    </lineage>
</organism>
<reference evidence="4" key="1">
    <citation type="submission" date="2016-04" db="EMBL/GenBank/DDBJ databases">
        <authorList>
            <person name="Evans L.H."/>
            <person name="Alamgir A."/>
            <person name="Owens N."/>
            <person name="Weber N.D."/>
            <person name="Virtaneva K."/>
            <person name="Barbian K."/>
            <person name="Babar A."/>
            <person name="Rosenke K."/>
        </authorList>
    </citation>
    <scope>NUCLEOTIDE SEQUENCE [LARGE SCALE GENOMIC DNA]</scope>
    <source>
        <strain evidence="4">CBS 101.48</strain>
    </source>
</reference>
<accession>A0A163J3L4</accession>
<dbReference type="GO" id="GO:0005730">
    <property type="term" value="C:nucleolus"/>
    <property type="evidence" value="ECO:0007669"/>
    <property type="project" value="TreeGrafter"/>
</dbReference>